<keyword evidence="3" id="KW-1185">Reference proteome</keyword>
<dbReference type="AlphaFoldDB" id="A0A7W6KIU5"/>
<evidence type="ECO:0000313" key="3">
    <source>
        <dbReference type="Proteomes" id="UP000530571"/>
    </source>
</evidence>
<keyword evidence="1" id="KW-0812">Transmembrane</keyword>
<accession>A0A7W6KIU5</accession>
<protein>
    <submittedName>
        <fullName evidence="2">Uncharacterized protein</fullName>
    </submittedName>
</protein>
<name>A0A7W6KIU5_9HYPH</name>
<keyword evidence="1" id="KW-1133">Transmembrane helix</keyword>
<reference evidence="2 3" key="1">
    <citation type="submission" date="2020-08" db="EMBL/GenBank/DDBJ databases">
        <title>Genomic Encyclopedia of Type Strains, Phase IV (KMG-IV): sequencing the most valuable type-strain genomes for metagenomic binning, comparative biology and taxonomic classification.</title>
        <authorList>
            <person name="Goeker M."/>
        </authorList>
    </citation>
    <scope>NUCLEOTIDE SEQUENCE [LARGE SCALE GENOMIC DNA]</scope>
    <source>
        <strain evidence="2 3">DSM 28101</strain>
    </source>
</reference>
<feature type="transmembrane region" description="Helical" evidence="1">
    <location>
        <begin position="36"/>
        <end position="53"/>
    </location>
</feature>
<keyword evidence="1" id="KW-0472">Membrane</keyword>
<evidence type="ECO:0000256" key="1">
    <source>
        <dbReference type="SAM" id="Phobius"/>
    </source>
</evidence>
<dbReference type="RefSeq" id="WP_183484849.1">
    <property type="nucleotide sequence ID" value="NZ_JACIDZ010000004.1"/>
</dbReference>
<comment type="caution">
    <text evidence="2">The sequence shown here is derived from an EMBL/GenBank/DDBJ whole genome shotgun (WGS) entry which is preliminary data.</text>
</comment>
<dbReference type="EMBL" id="JACIDZ010000004">
    <property type="protein sequence ID" value="MBB4121800.1"/>
    <property type="molecule type" value="Genomic_DNA"/>
</dbReference>
<dbReference type="Proteomes" id="UP000530571">
    <property type="component" value="Unassembled WGS sequence"/>
</dbReference>
<gene>
    <name evidence="2" type="ORF">GGR30_001718</name>
</gene>
<proteinExistence type="predicted"/>
<organism evidence="2 3">
    <name type="scientific">Martelella radicis</name>
    <dbReference type="NCBI Taxonomy" id="1397476"/>
    <lineage>
        <taxon>Bacteria</taxon>
        <taxon>Pseudomonadati</taxon>
        <taxon>Pseudomonadota</taxon>
        <taxon>Alphaproteobacteria</taxon>
        <taxon>Hyphomicrobiales</taxon>
        <taxon>Aurantimonadaceae</taxon>
        <taxon>Martelella</taxon>
    </lineage>
</organism>
<sequence length="54" mass="6300">MKITDEELTRQDEDIPPADFAREEARHDRFGNWPEVAGLVFTLFVIWLTFAFTG</sequence>
<evidence type="ECO:0000313" key="2">
    <source>
        <dbReference type="EMBL" id="MBB4121800.1"/>
    </source>
</evidence>